<dbReference type="RefSeq" id="WP_377474389.1">
    <property type="nucleotide sequence ID" value="NZ_JBHLWN010000117.1"/>
</dbReference>
<comment type="caution">
    <text evidence="1">The sequence shown here is derived from an EMBL/GenBank/DDBJ whole genome shotgun (WGS) entry which is preliminary data.</text>
</comment>
<reference evidence="1 2" key="1">
    <citation type="submission" date="2024-09" db="EMBL/GenBank/DDBJ databases">
        <authorList>
            <person name="Sun Q."/>
            <person name="Mori K."/>
        </authorList>
    </citation>
    <scope>NUCLEOTIDE SEQUENCE [LARGE SCALE GENOMIC DNA]</scope>
    <source>
        <strain evidence="1 2">CCM 7759</strain>
    </source>
</reference>
<accession>A0ABV6DUR8</accession>
<proteinExistence type="predicted"/>
<evidence type="ECO:0000313" key="2">
    <source>
        <dbReference type="Proteomes" id="UP001589776"/>
    </source>
</evidence>
<dbReference type="Proteomes" id="UP001589776">
    <property type="component" value="Unassembled WGS sequence"/>
</dbReference>
<keyword evidence="2" id="KW-1185">Reference proteome</keyword>
<sequence>MTVTNKIGLSMTMPEGKLPGFYAQIVKALAGRTQLFDRDKEMLIVSTEDDRSAVLEVLRQYKVETEPFMLFLLPEDTSVTALFDDYGFMTKLDNRYLYANLVTLFTLRTSTPEAEPVQALEQLGEVLVAAIPTAGDGMLYAADRQHDELIARIAAAYGCKAEFR</sequence>
<evidence type="ECO:0000313" key="1">
    <source>
        <dbReference type="EMBL" id="MFC0216327.1"/>
    </source>
</evidence>
<dbReference type="EMBL" id="JBHLWN010000117">
    <property type="protein sequence ID" value="MFC0216327.1"/>
    <property type="molecule type" value="Genomic_DNA"/>
</dbReference>
<name>A0ABV6DUR8_9BACL</name>
<gene>
    <name evidence="1" type="ORF">ACFFK0_28420</name>
</gene>
<organism evidence="1 2">
    <name type="scientific">Paenibacillus chartarius</name>
    <dbReference type="NCBI Taxonomy" id="747481"/>
    <lineage>
        <taxon>Bacteria</taxon>
        <taxon>Bacillati</taxon>
        <taxon>Bacillota</taxon>
        <taxon>Bacilli</taxon>
        <taxon>Bacillales</taxon>
        <taxon>Paenibacillaceae</taxon>
        <taxon>Paenibacillus</taxon>
    </lineage>
</organism>
<protein>
    <submittedName>
        <fullName evidence="1">Uncharacterized protein</fullName>
    </submittedName>
</protein>